<dbReference type="GO" id="GO:0016818">
    <property type="term" value="F:hydrolase activity, acting on acid anhydrides, in phosphorus-containing anhydrides"/>
    <property type="evidence" value="ECO:0007669"/>
    <property type="project" value="InterPro"/>
</dbReference>
<dbReference type="GO" id="GO:1990918">
    <property type="term" value="P:double-strand break repair involved in meiotic recombination"/>
    <property type="evidence" value="ECO:0007669"/>
    <property type="project" value="TreeGrafter"/>
</dbReference>
<dbReference type="InterPro" id="IPR027417">
    <property type="entry name" value="P-loop_NTPase"/>
</dbReference>
<evidence type="ECO:0000256" key="3">
    <source>
        <dbReference type="ARBA" id="ARBA00022840"/>
    </source>
</evidence>
<feature type="domain" description="Helicase ATP-binding" evidence="4">
    <location>
        <begin position="6"/>
        <end position="321"/>
    </location>
</feature>
<keyword evidence="6" id="KW-1185">Reference proteome</keyword>
<dbReference type="InterPro" id="IPR010614">
    <property type="entry name" value="RAD3-like_helicase_DEAD"/>
</dbReference>
<evidence type="ECO:0000256" key="1">
    <source>
        <dbReference type="ARBA" id="ARBA00022741"/>
    </source>
</evidence>
<dbReference type="GO" id="GO:0006289">
    <property type="term" value="P:nucleotide-excision repair"/>
    <property type="evidence" value="ECO:0007669"/>
    <property type="project" value="TreeGrafter"/>
</dbReference>
<protein>
    <submittedName>
        <fullName evidence="5">DEAD2 domain protein</fullName>
    </submittedName>
</protein>
<accession>A0A0D8Y1E9</accession>
<dbReference type="PROSITE" id="PS51193">
    <property type="entry name" value="HELICASE_ATP_BIND_2"/>
    <property type="match status" value="1"/>
</dbReference>
<dbReference type="Gene3D" id="1.10.30.20">
    <property type="entry name" value="Bacterial XPD DNA helicase, FeS cluster domain"/>
    <property type="match status" value="1"/>
</dbReference>
<dbReference type="Gene3D" id="3.40.50.300">
    <property type="entry name" value="P-loop containing nucleotide triphosphate hydrolases"/>
    <property type="match status" value="2"/>
</dbReference>
<gene>
    <name evidence="5" type="ORF">DICVIV_03365</name>
</gene>
<keyword evidence="3" id="KW-0067">ATP-binding</keyword>
<evidence type="ECO:0000256" key="2">
    <source>
        <dbReference type="ARBA" id="ARBA00022801"/>
    </source>
</evidence>
<dbReference type="GO" id="GO:0003678">
    <property type="term" value="F:DNA helicase activity"/>
    <property type="evidence" value="ECO:0007669"/>
    <property type="project" value="InterPro"/>
</dbReference>
<dbReference type="InterPro" id="IPR042493">
    <property type="entry name" value="XPD_DNA_FeS"/>
</dbReference>
<dbReference type="OrthoDB" id="19182at2759"/>
<dbReference type="GO" id="GO:0005634">
    <property type="term" value="C:nucleus"/>
    <property type="evidence" value="ECO:0007669"/>
    <property type="project" value="TreeGrafter"/>
</dbReference>
<dbReference type="InterPro" id="IPR014013">
    <property type="entry name" value="Helic_SF1/SF2_ATP-bd_DinG/Rad3"/>
</dbReference>
<dbReference type="PROSITE" id="PS00690">
    <property type="entry name" value="DEAH_ATP_HELICASE"/>
    <property type="match status" value="1"/>
</dbReference>
<sequence>MPICGVDVRLPFGLKPYSCQKLMMVRIITSLTKKLNLLAESPTGSGKTIALLASSCAWLDDYKRKRQELKKVCPVHGDSSDIATSSAACNEVDNDAIKLEIEETKEIYPNDTSLSCKKTRIYYGTRTHRQIGQVVKEFSRLPYAGIISHTILASREQSCINRAAKGSRDVSAYCKELISSGGLGCKFKEAMKPRYEKPRNLRNLLEQMDAVCFDIEELVDCLSSMQNPICPYFSSTRLLTQDADIIFCPFNYLIDPIIRNSSDVHLRNSIVILDEAHNIEDNCRESASFMFFEKEISDALLNVRENEDLTLKMVEKYAKVTTLVEGHEKEMTNMTIANCNEELEHVTMVSFLAGLLLRYGSFFQSALQRISSNYEEGREVQSNKINSAAIICVEKMNVTCEKTHLFDESSSSNVEGGRIELSDPLNANRYKLLEEENNVWLTSQMPNSKKSIKSGYNTYISLWCMSPELAFTSAFNDCRSVILASGTLCPVETLKTELGFKFHSQMEGDQIIPKDQIFASVLPMGPSGHKLCATYRNVSCGNNQFISELALNVYTPSNPISEDGNTRWTQVVVKEPRRSADLLLVLEQYESAVKNPAVHGQDIDGALLLAVFRGKVRHYEITKSLLTGEQWYVSQAYRAINQALGRYLSISVEISHYIGIQDSNATSSGRISRWIQQQLIVYTCFRNFETSLTDFVRRMQFNDERKKCDSSQIDV</sequence>
<dbReference type="SMART" id="SM00488">
    <property type="entry name" value="DEXDc2"/>
    <property type="match status" value="1"/>
</dbReference>
<evidence type="ECO:0000313" key="6">
    <source>
        <dbReference type="Proteomes" id="UP000053766"/>
    </source>
</evidence>
<dbReference type="Proteomes" id="UP000053766">
    <property type="component" value="Unassembled WGS sequence"/>
</dbReference>
<evidence type="ECO:0000313" key="5">
    <source>
        <dbReference type="EMBL" id="KJH50515.1"/>
    </source>
</evidence>
<proteinExistence type="predicted"/>
<dbReference type="PANTHER" id="PTHR11472">
    <property type="entry name" value="DNA REPAIR DEAD HELICASE RAD3/XP-D SUBFAMILY MEMBER"/>
    <property type="match status" value="1"/>
</dbReference>
<dbReference type="EMBL" id="KN716204">
    <property type="protein sequence ID" value="KJH50515.1"/>
    <property type="molecule type" value="Genomic_DNA"/>
</dbReference>
<dbReference type="STRING" id="29172.A0A0D8Y1E9"/>
<name>A0A0D8Y1E9_DICVI</name>
<organism evidence="5 6">
    <name type="scientific">Dictyocaulus viviparus</name>
    <name type="common">Bovine lungworm</name>
    <dbReference type="NCBI Taxonomy" id="29172"/>
    <lineage>
        <taxon>Eukaryota</taxon>
        <taxon>Metazoa</taxon>
        <taxon>Ecdysozoa</taxon>
        <taxon>Nematoda</taxon>
        <taxon>Chromadorea</taxon>
        <taxon>Rhabditida</taxon>
        <taxon>Rhabditina</taxon>
        <taxon>Rhabditomorpha</taxon>
        <taxon>Strongyloidea</taxon>
        <taxon>Metastrongylidae</taxon>
        <taxon>Dictyocaulus</taxon>
    </lineage>
</organism>
<dbReference type="PANTHER" id="PTHR11472:SF47">
    <property type="entry name" value="FANCONI ANEMIA GROUP J PROTEIN"/>
    <property type="match status" value="1"/>
</dbReference>
<dbReference type="InterPro" id="IPR045028">
    <property type="entry name" value="DinG/Rad3-like"/>
</dbReference>
<dbReference type="InterPro" id="IPR002464">
    <property type="entry name" value="DNA/RNA_helicase_DEAH_CS"/>
</dbReference>
<keyword evidence="1" id="KW-0547">Nucleotide-binding</keyword>
<dbReference type="SUPFAM" id="SSF52540">
    <property type="entry name" value="P-loop containing nucleoside triphosphate hydrolases"/>
    <property type="match status" value="1"/>
</dbReference>
<dbReference type="GO" id="GO:0003677">
    <property type="term" value="F:DNA binding"/>
    <property type="evidence" value="ECO:0007669"/>
    <property type="project" value="InterPro"/>
</dbReference>
<reference evidence="6" key="2">
    <citation type="journal article" date="2016" name="Sci. Rep.">
        <title>Dictyocaulus viviparus genome, variome and transcriptome elucidate lungworm biology and support future intervention.</title>
        <authorList>
            <person name="McNulty S.N."/>
            <person name="Strube C."/>
            <person name="Rosa B.A."/>
            <person name="Martin J.C."/>
            <person name="Tyagi R."/>
            <person name="Choi Y.J."/>
            <person name="Wang Q."/>
            <person name="Hallsworth Pepin K."/>
            <person name="Zhang X."/>
            <person name="Ozersky P."/>
            <person name="Wilson R.K."/>
            <person name="Sternberg P.W."/>
            <person name="Gasser R.B."/>
            <person name="Mitreva M."/>
        </authorList>
    </citation>
    <scope>NUCLEOTIDE SEQUENCE [LARGE SCALE GENOMIC DNA]</scope>
    <source>
        <strain evidence="6">HannoverDv2000</strain>
    </source>
</reference>
<reference evidence="5 6" key="1">
    <citation type="submission" date="2013-11" db="EMBL/GenBank/DDBJ databases">
        <title>Draft genome of the bovine lungworm Dictyocaulus viviparus.</title>
        <authorList>
            <person name="Mitreva M."/>
        </authorList>
    </citation>
    <scope>NUCLEOTIDE SEQUENCE [LARGE SCALE GENOMIC DNA]</scope>
    <source>
        <strain evidence="5 6">HannoverDv2000</strain>
    </source>
</reference>
<dbReference type="GO" id="GO:0005524">
    <property type="term" value="F:ATP binding"/>
    <property type="evidence" value="ECO:0007669"/>
    <property type="project" value="UniProtKB-KW"/>
</dbReference>
<evidence type="ECO:0000259" key="4">
    <source>
        <dbReference type="PROSITE" id="PS51193"/>
    </source>
</evidence>
<dbReference type="AlphaFoldDB" id="A0A0D8Y1E9"/>
<dbReference type="InterPro" id="IPR006554">
    <property type="entry name" value="Helicase-like_DEXD_c2"/>
</dbReference>
<keyword evidence="2" id="KW-0378">Hydrolase</keyword>
<dbReference type="Pfam" id="PF06733">
    <property type="entry name" value="DEAD_2"/>
    <property type="match status" value="1"/>
</dbReference>
<dbReference type="Gene3D" id="1.10.275.40">
    <property type="match status" value="1"/>
</dbReference>